<dbReference type="Proteomes" id="UP000499080">
    <property type="component" value="Unassembled WGS sequence"/>
</dbReference>
<feature type="region of interest" description="Disordered" evidence="1">
    <location>
        <begin position="106"/>
        <end position="131"/>
    </location>
</feature>
<dbReference type="EMBL" id="BGPR01026768">
    <property type="protein sequence ID" value="GBN96768.1"/>
    <property type="molecule type" value="Genomic_DNA"/>
</dbReference>
<organism evidence="2 3">
    <name type="scientific">Araneus ventricosus</name>
    <name type="common">Orbweaver spider</name>
    <name type="synonym">Epeira ventricosa</name>
    <dbReference type="NCBI Taxonomy" id="182803"/>
    <lineage>
        <taxon>Eukaryota</taxon>
        <taxon>Metazoa</taxon>
        <taxon>Ecdysozoa</taxon>
        <taxon>Arthropoda</taxon>
        <taxon>Chelicerata</taxon>
        <taxon>Arachnida</taxon>
        <taxon>Araneae</taxon>
        <taxon>Araneomorphae</taxon>
        <taxon>Entelegynae</taxon>
        <taxon>Araneoidea</taxon>
        <taxon>Araneidae</taxon>
        <taxon>Araneus</taxon>
    </lineage>
</organism>
<evidence type="ECO:0000313" key="3">
    <source>
        <dbReference type="Proteomes" id="UP000499080"/>
    </source>
</evidence>
<accession>A0A4Y2T808</accession>
<name>A0A4Y2T808_ARAVE</name>
<protein>
    <submittedName>
        <fullName evidence="2">Uncharacterized protein</fullName>
    </submittedName>
</protein>
<gene>
    <name evidence="2" type="ORF">AVEN_194361_1</name>
</gene>
<keyword evidence="3" id="KW-1185">Reference proteome</keyword>
<evidence type="ECO:0000313" key="2">
    <source>
        <dbReference type="EMBL" id="GBN96768.1"/>
    </source>
</evidence>
<proteinExistence type="predicted"/>
<reference evidence="2 3" key="1">
    <citation type="journal article" date="2019" name="Sci. Rep.">
        <title>Orb-weaving spider Araneus ventricosus genome elucidates the spidroin gene catalogue.</title>
        <authorList>
            <person name="Kono N."/>
            <person name="Nakamura H."/>
            <person name="Ohtoshi R."/>
            <person name="Moran D.A.P."/>
            <person name="Shinohara A."/>
            <person name="Yoshida Y."/>
            <person name="Fujiwara M."/>
            <person name="Mori M."/>
            <person name="Tomita M."/>
            <person name="Arakawa K."/>
        </authorList>
    </citation>
    <scope>NUCLEOTIDE SEQUENCE [LARGE SCALE GENOMIC DNA]</scope>
</reference>
<sequence length="131" mass="14846">MRIKAPDAALALSGLVDGTKFNTAVDIANLAMENHDGKVMRQLRHAPPRHLFSHLQTAQHRTYHISLMTFPNSPTEPTGHYCLRRPYITHDTYSSDLVQHMNSSRHPVFCRPTTTSGQAITKKPPMPDYRQ</sequence>
<evidence type="ECO:0000256" key="1">
    <source>
        <dbReference type="SAM" id="MobiDB-lite"/>
    </source>
</evidence>
<dbReference type="AlphaFoldDB" id="A0A4Y2T808"/>
<comment type="caution">
    <text evidence="2">The sequence shown here is derived from an EMBL/GenBank/DDBJ whole genome shotgun (WGS) entry which is preliminary data.</text>
</comment>